<gene>
    <name evidence="1" type="ORF">MILVUS5_LOCUS34540</name>
</gene>
<proteinExistence type="predicted"/>
<keyword evidence="2" id="KW-1185">Reference proteome</keyword>
<organism evidence="1 2">
    <name type="scientific">Trifolium pratense</name>
    <name type="common">Red clover</name>
    <dbReference type="NCBI Taxonomy" id="57577"/>
    <lineage>
        <taxon>Eukaryota</taxon>
        <taxon>Viridiplantae</taxon>
        <taxon>Streptophyta</taxon>
        <taxon>Embryophyta</taxon>
        <taxon>Tracheophyta</taxon>
        <taxon>Spermatophyta</taxon>
        <taxon>Magnoliopsida</taxon>
        <taxon>eudicotyledons</taxon>
        <taxon>Gunneridae</taxon>
        <taxon>Pentapetalae</taxon>
        <taxon>rosids</taxon>
        <taxon>fabids</taxon>
        <taxon>Fabales</taxon>
        <taxon>Fabaceae</taxon>
        <taxon>Papilionoideae</taxon>
        <taxon>50 kb inversion clade</taxon>
        <taxon>NPAAA clade</taxon>
        <taxon>Hologalegina</taxon>
        <taxon>IRL clade</taxon>
        <taxon>Trifolieae</taxon>
        <taxon>Trifolium</taxon>
    </lineage>
</organism>
<protein>
    <submittedName>
        <fullName evidence="1">Uncharacterized protein</fullName>
    </submittedName>
</protein>
<dbReference type="Proteomes" id="UP001177021">
    <property type="component" value="Unassembled WGS sequence"/>
</dbReference>
<dbReference type="EMBL" id="CASHSV030000615">
    <property type="protein sequence ID" value="CAJ2670516.1"/>
    <property type="molecule type" value="Genomic_DNA"/>
</dbReference>
<evidence type="ECO:0000313" key="1">
    <source>
        <dbReference type="EMBL" id="CAJ2670516.1"/>
    </source>
</evidence>
<comment type="caution">
    <text evidence="1">The sequence shown here is derived from an EMBL/GenBank/DDBJ whole genome shotgun (WGS) entry which is preliminary data.</text>
</comment>
<accession>A0ACB0LQ02</accession>
<sequence>MGNGYLQYGLMAMLMALPKLRKINLSGCRYGYYSRINDSFLLNLCKNCEFLEEIVMFNCILLTPDGIASAIRERPSLTSLSISLKSNGNIIDSLVNLKGLTCLDLSDSCISDELLSSIATEDLPLRRLVLQYCGGYSYAGCWNCRCDNLTKLALFALIRNCPLLSEIKMENIGSGIIENSDSSMDFGVYPQLKSLHLAYNSWLRDDIIKTFPFIFPNLQLLDLNSCTKISEYCIGQVLRKCRKIRHLNLSNSEICDSSLYIISKSCFGLLQLDLSNCDNVKEEGVMQVVEKCTQLREINLQGCRKVAANVVDSMELKQRFLKWHNVVDP</sequence>
<evidence type="ECO:0000313" key="2">
    <source>
        <dbReference type="Proteomes" id="UP001177021"/>
    </source>
</evidence>
<name>A0ACB0LQ02_TRIPR</name>
<reference evidence="1" key="1">
    <citation type="submission" date="2023-10" db="EMBL/GenBank/DDBJ databases">
        <authorList>
            <person name="Rodriguez Cubillos JULIANA M."/>
            <person name="De Vega J."/>
        </authorList>
    </citation>
    <scope>NUCLEOTIDE SEQUENCE</scope>
</reference>